<reference evidence="2" key="1">
    <citation type="journal article" date="2023" name="Nat. Plants">
        <title>Single-cell RNA sequencing provides a high-resolution roadmap for understanding the multicellular compartmentation of specialized metabolism.</title>
        <authorList>
            <person name="Sun S."/>
            <person name="Shen X."/>
            <person name="Li Y."/>
            <person name="Li Y."/>
            <person name="Wang S."/>
            <person name="Li R."/>
            <person name="Zhang H."/>
            <person name="Shen G."/>
            <person name="Guo B."/>
            <person name="Wei J."/>
            <person name="Xu J."/>
            <person name="St-Pierre B."/>
            <person name="Chen S."/>
            <person name="Sun C."/>
        </authorList>
    </citation>
    <scope>NUCLEOTIDE SEQUENCE [LARGE SCALE GENOMIC DNA]</scope>
</reference>
<dbReference type="Proteomes" id="UP001060085">
    <property type="component" value="Linkage Group LG02"/>
</dbReference>
<name>A0ACC0BYK0_CATRO</name>
<keyword evidence="2" id="KW-1185">Reference proteome</keyword>
<protein>
    <submittedName>
        <fullName evidence="1">Uncharacterized protein</fullName>
    </submittedName>
</protein>
<gene>
    <name evidence="1" type="ORF">M9H77_08747</name>
</gene>
<proteinExistence type="predicted"/>
<comment type="caution">
    <text evidence="1">The sequence shown here is derived from an EMBL/GenBank/DDBJ whole genome shotgun (WGS) entry which is preliminary data.</text>
</comment>
<dbReference type="EMBL" id="CM044702">
    <property type="protein sequence ID" value="KAI5677797.1"/>
    <property type="molecule type" value="Genomic_DNA"/>
</dbReference>
<sequence>MRQITRDAIEKLITSLSQNDYGTKARNCYLLMGYPKGSLKQWTEENKDFGTGGRKGRERTNIEKGCGGGRSGSGRKVLGSSPASSGWAAAATVQQIDLSSLEYGARCSAVEQNGAVEQNRVTTTITTAVCLLFRLTGPGWTSSKNGPAQDELTGQPNSSPNDGRPVKFSQPEAAHVEEVFDHASEVLHHANSGHAHHANEVLDHTNSSHAHSNSSSSNSNPSSANSSDSEPLVANSVEPLNPRQSNS</sequence>
<evidence type="ECO:0000313" key="2">
    <source>
        <dbReference type="Proteomes" id="UP001060085"/>
    </source>
</evidence>
<evidence type="ECO:0000313" key="1">
    <source>
        <dbReference type="EMBL" id="KAI5677797.1"/>
    </source>
</evidence>
<accession>A0ACC0BYK0</accession>
<organism evidence="1 2">
    <name type="scientific">Catharanthus roseus</name>
    <name type="common">Madagascar periwinkle</name>
    <name type="synonym">Vinca rosea</name>
    <dbReference type="NCBI Taxonomy" id="4058"/>
    <lineage>
        <taxon>Eukaryota</taxon>
        <taxon>Viridiplantae</taxon>
        <taxon>Streptophyta</taxon>
        <taxon>Embryophyta</taxon>
        <taxon>Tracheophyta</taxon>
        <taxon>Spermatophyta</taxon>
        <taxon>Magnoliopsida</taxon>
        <taxon>eudicotyledons</taxon>
        <taxon>Gunneridae</taxon>
        <taxon>Pentapetalae</taxon>
        <taxon>asterids</taxon>
        <taxon>lamiids</taxon>
        <taxon>Gentianales</taxon>
        <taxon>Apocynaceae</taxon>
        <taxon>Rauvolfioideae</taxon>
        <taxon>Vinceae</taxon>
        <taxon>Catharanthinae</taxon>
        <taxon>Catharanthus</taxon>
    </lineage>
</organism>